<organism evidence="2 3">
    <name type="scientific">Kitasatospora paranensis</name>
    <dbReference type="NCBI Taxonomy" id="258053"/>
    <lineage>
        <taxon>Bacteria</taxon>
        <taxon>Bacillati</taxon>
        <taxon>Actinomycetota</taxon>
        <taxon>Actinomycetes</taxon>
        <taxon>Kitasatosporales</taxon>
        <taxon>Streptomycetaceae</taxon>
        <taxon>Kitasatospora</taxon>
    </lineage>
</organism>
<comment type="caution">
    <text evidence="2">The sequence shown here is derived from an EMBL/GenBank/DDBJ whole genome shotgun (WGS) entry which is preliminary data.</text>
</comment>
<evidence type="ECO:0000313" key="3">
    <source>
        <dbReference type="Proteomes" id="UP001596435"/>
    </source>
</evidence>
<accession>A0ABW2G4G6</accession>
<keyword evidence="1" id="KW-0472">Membrane</keyword>
<dbReference type="EMBL" id="JBHTAJ010000062">
    <property type="protein sequence ID" value="MFC7183209.1"/>
    <property type="molecule type" value="Genomic_DNA"/>
</dbReference>
<proteinExistence type="predicted"/>
<name>A0ABW2G4G6_9ACTN</name>
<protein>
    <submittedName>
        <fullName evidence="2">Uncharacterized protein</fullName>
    </submittedName>
</protein>
<keyword evidence="3" id="KW-1185">Reference proteome</keyword>
<keyword evidence="1" id="KW-0812">Transmembrane</keyword>
<dbReference type="RefSeq" id="WP_380232254.1">
    <property type="nucleotide sequence ID" value="NZ_JBHTAJ010000062.1"/>
</dbReference>
<evidence type="ECO:0000313" key="2">
    <source>
        <dbReference type="EMBL" id="MFC7183209.1"/>
    </source>
</evidence>
<sequence length="85" mass="8584">MLRPLLAVPLLTAAAGLWLGRSALGQWRDLRVARTYELVFEQRPLLIRSVAAGLCLAGSAALAGVLVLGPGGPGGGHPADGGGTD</sequence>
<keyword evidence="1" id="KW-1133">Transmembrane helix</keyword>
<feature type="transmembrane region" description="Helical" evidence="1">
    <location>
        <begin position="46"/>
        <end position="68"/>
    </location>
</feature>
<dbReference type="Proteomes" id="UP001596435">
    <property type="component" value="Unassembled WGS sequence"/>
</dbReference>
<gene>
    <name evidence="2" type="ORF">ACFQMG_27055</name>
</gene>
<reference evidence="3" key="1">
    <citation type="journal article" date="2019" name="Int. J. Syst. Evol. Microbiol.">
        <title>The Global Catalogue of Microorganisms (GCM) 10K type strain sequencing project: providing services to taxonomists for standard genome sequencing and annotation.</title>
        <authorList>
            <consortium name="The Broad Institute Genomics Platform"/>
            <consortium name="The Broad Institute Genome Sequencing Center for Infectious Disease"/>
            <person name="Wu L."/>
            <person name="Ma J."/>
        </authorList>
    </citation>
    <scope>NUCLEOTIDE SEQUENCE [LARGE SCALE GENOMIC DNA]</scope>
    <source>
        <strain evidence="3">CGMCC 1.12859</strain>
    </source>
</reference>
<evidence type="ECO:0000256" key="1">
    <source>
        <dbReference type="SAM" id="Phobius"/>
    </source>
</evidence>
<feature type="non-terminal residue" evidence="2">
    <location>
        <position position="85"/>
    </location>
</feature>